<organism evidence="1 2">
    <name type="scientific">Candidatus Curtissbacteria bacterium RIFCSPLOWO2_12_FULL_38_9</name>
    <dbReference type="NCBI Taxonomy" id="1797735"/>
    <lineage>
        <taxon>Bacteria</taxon>
        <taxon>Candidatus Curtissiibacteriota</taxon>
    </lineage>
</organism>
<dbReference type="SUPFAM" id="SSF50118">
    <property type="entry name" value="Cell growth inhibitor/plasmid maintenance toxic component"/>
    <property type="match status" value="1"/>
</dbReference>
<proteinExistence type="predicted"/>
<evidence type="ECO:0008006" key="3">
    <source>
        <dbReference type="Google" id="ProtNLM"/>
    </source>
</evidence>
<dbReference type="Gene3D" id="2.30.30.110">
    <property type="match status" value="1"/>
</dbReference>
<evidence type="ECO:0000313" key="1">
    <source>
        <dbReference type="EMBL" id="OGE13343.1"/>
    </source>
</evidence>
<dbReference type="GO" id="GO:0003677">
    <property type="term" value="F:DNA binding"/>
    <property type="evidence" value="ECO:0007669"/>
    <property type="project" value="InterPro"/>
</dbReference>
<gene>
    <name evidence="1" type="ORF">A3G14_02640</name>
</gene>
<dbReference type="Proteomes" id="UP000177300">
    <property type="component" value="Unassembled WGS sequence"/>
</dbReference>
<dbReference type="InterPro" id="IPR011067">
    <property type="entry name" value="Plasmid_toxin/cell-grow_inhib"/>
</dbReference>
<dbReference type="Pfam" id="PF02452">
    <property type="entry name" value="PemK_toxin"/>
    <property type="match status" value="1"/>
</dbReference>
<dbReference type="AlphaFoldDB" id="A0A1F5IAB3"/>
<sequence length="110" mass="11919">MGKFAVGEVVLVSFPFSNLQGQKKRPALVIAKAEFGNLILCQITSKPYASKLAKKIDQNSFKKGKLPVVSYVRPDKLFTADLSIISKSTGELKTNATASILSSVRALFTI</sequence>
<protein>
    <recommendedName>
        <fullName evidence="3">Growth inhibitor PemK</fullName>
    </recommendedName>
</protein>
<name>A0A1F5IAB3_9BACT</name>
<accession>A0A1F5IAB3</accession>
<reference evidence="1 2" key="1">
    <citation type="journal article" date="2016" name="Nat. Commun.">
        <title>Thousands of microbial genomes shed light on interconnected biogeochemical processes in an aquifer system.</title>
        <authorList>
            <person name="Anantharaman K."/>
            <person name="Brown C.T."/>
            <person name="Hug L.A."/>
            <person name="Sharon I."/>
            <person name="Castelle C.J."/>
            <person name="Probst A.J."/>
            <person name="Thomas B.C."/>
            <person name="Singh A."/>
            <person name="Wilkins M.J."/>
            <person name="Karaoz U."/>
            <person name="Brodie E.L."/>
            <person name="Williams K.H."/>
            <person name="Hubbard S.S."/>
            <person name="Banfield J.F."/>
        </authorList>
    </citation>
    <scope>NUCLEOTIDE SEQUENCE [LARGE SCALE GENOMIC DNA]</scope>
</reference>
<dbReference type="InterPro" id="IPR003477">
    <property type="entry name" value="PemK-like"/>
</dbReference>
<evidence type="ECO:0000313" key="2">
    <source>
        <dbReference type="Proteomes" id="UP000177300"/>
    </source>
</evidence>
<dbReference type="EMBL" id="MFBY01000035">
    <property type="protein sequence ID" value="OGE13343.1"/>
    <property type="molecule type" value="Genomic_DNA"/>
</dbReference>
<comment type="caution">
    <text evidence="1">The sequence shown here is derived from an EMBL/GenBank/DDBJ whole genome shotgun (WGS) entry which is preliminary data.</text>
</comment>